<evidence type="ECO:0000313" key="17">
    <source>
        <dbReference type="Proteomes" id="UP000233534"/>
    </source>
</evidence>
<dbReference type="InterPro" id="IPR042173">
    <property type="entry name" value="RNase_J_2"/>
</dbReference>
<evidence type="ECO:0000256" key="3">
    <source>
        <dbReference type="ARBA" id="ARBA00022722"/>
    </source>
</evidence>
<keyword evidence="4 13" id="KW-0479">Metal-binding</keyword>
<comment type="cofactor">
    <cofactor evidence="13">
        <name>Zn(2+)</name>
        <dbReference type="ChEBI" id="CHEBI:29105"/>
    </cofactor>
    <text evidence="13">Binds 2 Zn(2+) ions per subunit. It is not clear if Zn(2+) or Mg(2+) is physiologically important.</text>
</comment>
<keyword evidence="7 13" id="KW-0862">Zinc</keyword>
<feature type="domain" description="Metallo-beta-lactamase" evidence="14">
    <location>
        <begin position="20"/>
        <end position="215"/>
    </location>
</feature>
<name>A0A2K9E6U5_9FIRM</name>
<dbReference type="Proteomes" id="UP000233534">
    <property type="component" value="Chromosome"/>
</dbReference>
<proteinExistence type="inferred from homology"/>
<dbReference type="PANTHER" id="PTHR43694:SF1">
    <property type="entry name" value="RIBONUCLEASE J"/>
    <property type="match status" value="1"/>
</dbReference>
<dbReference type="EC" id="3.1.-.-" evidence="10"/>
<dbReference type="RefSeq" id="WP_101302306.1">
    <property type="nucleotide sequence ID" value="NZ_CP025197.1"/>
</dbReference>
<keyword evidence="3 10" id="KW-0540">Nuclease</keyword>
<feature type="binding site" evidence="10 12">
    <location>
        <begin position="364"/>
        <end position="368"/>
    </location>
    <ligand>
        <name>substrate</name>
    </ligand>
</feature>
<comment type="similarity">
    <text evidence="10">Belongs to the metallo-beta-lactamase superfamily. RNA-metabolizing metallo-beta-lactamase-like family. Bacterial RNase J subfamily.</text>
</comment>
<dbReference type="InterPro" id="IPR041636">
    <property type="entry name" value="RNase_J_C"/>
</dbReference>
<keyword evidence="10" id="KW-0698">rRNA processing</keyword>
<feature type="active site" description="Proton acceptor" evidence="11">
    <location>
        <position position="368"/>
    </location>
</feature>
<evidence type="ECO:0000259" key="14">
    <source>
        <dbReference type="SMART" id="SM00849"/>
    </source>
</evidence>
<comment type="subcellular location">
    <subcellularLocation>
        <location evidence="1 10">Cytoplasm</location>
    </subcellularLocation>
</comment>
<evidence type="ECO:0000313" key="16">
    <source>
        <dbReference type="EMBL" id="PQQ68009.1"/>
    </source>
</evidence>
<dbReference type="InterPro" id="IPR036866">
    <property type="entry name" value="RibonucZ/Hydroxyglut_hydro"/>
</dbReference>
<dbReference type="PANTHER" id="PTHR43694">
    <property type="entry name" value="RIBONUCLEASE J"/>
    <property type="match status" value="1"/>
</dbReference>
<dbReference type="Pfam" id="PF07521">
    <property type="entry name" value="RMMBL"/>
    <property type="match status" value="1"/>
</dbReference>
<dbReference type="CDD" id="cd07714">
    <property type="entry name" value="RNaseJ_MBL-fold"/>
    <property type="match status" value="1"/>
</dbReference>
<dbReference type="AlphaFoldDB" id="A0A2K9E6U5"/>
<dbReference type="InterPro" id="IPR030854">
    <property type="entry name" value="RNase_J_bac"/>
</dbReference>
<gene>
    <name evidence="15" type="primary">rnjA2</name>
    <name evidence="10" type="synonym">rnj</name>
    <name evidence="16" type="ORF">B9R14_15380</name>
    <name evidence="15" type="ORF">HVS_11165</name>
</gene>
<reference evidence="15 17" key="1">
    <citation type="submission" date="2017-12" db="EMBL/GenBank/DDBJ databases">
        <title>Complete genome sequence of Herbivorax saccincola GGR1, a novel Cellulosome-producing hydrolytic bacterium in a thermophilic biogas plant, established by Illumina and Nanopore MinION sequencing.</title>
        <authorList>
            <person name="Pechtl A."/>
            <person name="Ruckert C."/>
            <person name="Koeck D.E."/>
            <person name="Maus I."/>
            <person name="Winkler A."/>
            <person name="Kalinowski J."/>
            <person name="Puhler A."/>
            <person name="Schwarz W.W."/>
            <person name="Zverlov V.V."/>
            <person name="Schluter A."/>
            <person name="Liebl W."/>
        </authorList>
    </citation>
    <scope>NUCLEOTIDE SEQUENCE [LARGE SCALE GENOMIC DNA]</scope>
    <source>
        <strain evidence="15">GGR1</strain>
        <strain evidence="17">SR1</strain>
    </source>
</reference>
<feature type="binding site" evidence="13">
    <location>
        <position position="78"/>
    </location>
    <ligand>
        <name>Zn(2+)</name>
        <dbReference type="ChEBI" id="CHEBI:29105"/>
        <label>2</label>
        <note>catalytic</note>
    </ligand>
</feature>
<evidence type="ECO:0000256" key="2">
    <source>
        <dbReference type="ARBA" id="ARBA00022490"/>
    </source>
</evidence>
<evidence type="ECO:0000256" key="6">
    <source>
        <dbReference type="ARBA" id="ARBA00022801"/>
    </source>
</evidence>
<feature type="binding site" evidence="13">
    <location>
        <position position="48"/>
    </location>
    <ligand>
        <name>Ca(2+)</name>
        <dbReference type="ChEBI" id="CHEBI:29108"/>
    </ligand>
</feature>
<dbReference type="KEGG" id="hsc:HVS_11165"/>
<evidence type="ECO:0000256" key="13">
    <source>
        <dbReference type="PIRSR" id="PIRSR004803-3"/>
    </source>
</evidence>
<comment type="subunit">
    <text evidence="10">Homodimer, may be a subunit of the RNA degradosome.</text>
</comment>
<sequence length="555" mass="61377">MARKKKKLRIIPLGGLGEIGKNITVFEYGEDIIIVDCGIAFPEDDMLGIDLVIPDVTYLTKNKEKVKGFVLTHGHEDHIGALPYILKDLNVPLYGTKLTLGLVEQKLEEHGLLGSVKLKTVKQSDVIQLGCFKVEFIRSSHSIADSVALAIFTPEGVIVHTGDFKVDYTPIEGEPIDLARLAELGKKGVLLLMADSTNVEREGYTMSERTVGQTLDEIFMNSKSRILVATFASNVHRVQQIINAAVKFKRKVAICGRSMVNVVNVAMELGYMNVPEGVIIDIDNINKYPPEKLVIITTGSQGEPMSALSRMAAGEHRKVEIVAGDQVIISATPIPGNEKFVSRVVNDLFKKGAKVIYEALADIHVSGHACQEELKLIHSLIKPKYFIPVHGEYRHLKQHGNLAHELGMPKENIFIMDIGNVLEITDGVAKLNGSVPSGRVLVDGLGVGDVGNIVLRDRKHLSQDGLIVVVISIESSTGELVAGPDVISRGFVYVRESEDLMEEIREISRRALLKCDERKKSDWATKKSIIRDALRDYLYEKTKRRPMILPIIMEV</sequence>
<dbReference type="GO" id="GO:0008270">
    <property type="term" value="F:zinc ion binding"/>
    <property type="evidence" value="ECO:0007669"/>
    <property type="project" value="InterPro"/>
</dbReference>
<evidence type="ECO:0000313" key="15">
    <source>
        <dbReference type="EMBL" id="AUG58128.1"/>
    </source>
</evidence>
<dbReference type="PIRSF" id="PIRSF004803">
    <property type="entry name" value="RnjA"/>
    <property type="match status" value="1"/>
</dbReference>
<feature type="binding site" evidence="13">
    <location>
        <position position="50"/>
    </location>
    <ligand>
        <name>Ca(2+)</name>
        <dbReference type="ChEBI" id="CHEBI:29108"/>
    </ligand>
</feature>
<protein>
    <recommendedName>
        <fullName evidence="10">Ribonuclease J</fullName>
        <shortName evidence="10">RNase J</shortName>
        <ecNumber evidence="10">3.1.-.-</ecNumber>
    </recommendedName>
</protein>
<feature type="active site" description="Proton donor" evidence="11">
    <location>
        <position position="195"/>
    </location>
</feature>
<dbReference type="InterPro" id="IPR001279">
    <property type="entry name" value="Metallo-B-lactamas"/>
</dbReference>
<dbReference type="GO" id="GO:0004521">
    <property type="term" value="F:RNA endonuclease activity"/>
    <property type="evidence" value="ECO:0007669"/>
    <property type="project" value="UniProtKB-UniRule"/>
</dbReference>
<dbReference type="EMBL" id="CP025197">
    <property type="protein sequence ID" value="AUG58128.1"/>
    <property type="molecule type" value="Genomic_DNA"/>
</dbReference>
<dbReference type="SUPFAM" id="SSF56281">
    <property type="entry name" value="Metallo-hydrolase/oxidoreductase"/>
    <property type="match status" value="1"/>
</dbReference>
<keyword evidence="5 10" id="KW-0255">Endonuclease</keyword>
<dbReference type="GO" id="GO:0003723">
    <property type="term" value="F:RNA binding"/>
    <property type="evidence" value="ECO:0007669"/>
    <property type="project" value="UniProtKB-UniRule"/>
</dbReference>
<feature type="binding site" evidence="13">
    <location>
        <position position="390"/>
    </location>
    <ligand>
        <name>Zn(2+)</name>
        <dbReference type="ChEBI" id="CHEBI:29105"/>
        <label>2</label>
        <note>catalytic</note>
    </ligand>
</feature>
<dbReference type="Pfam" id="PF00753">
    <property type="entry name" value="Lactamase_B"/>
    <property type="match status" value="1"/>
</dbReference>
<dbReference type="InterPro" id="IPR011108">
    <property type="entry name" value="RMMBL"/>
</dbReference>
<dbReference type="InterPro" id="IPR004613">
    <property type="entry name" value="RNase_J"/>
</dbReference>
<dbReference type="GO" id="GO:0004534">
    <property type="term" value="F:5'-3' RNA exonuclease activity"/>
    <property type="evidence" value="ECO:0007669"/>
    <property type="project" value="UniProtKB-UniRule"/>
</dbReference>
<dbReference type="OrthoDB" id="9758375at2"/>
<dbReference type="SMART" id="SM00849">
    <property type="entry name" value="Lactamase_B"/>
    <property type="match status" value="1"/>
</dbReference>
<evidence type="ECO:0000256" key="12">
    <source>
        <dbReference type="PIRSR" id="PIRSR004803-2"/>
    </source>
</evidence>
<dbReference type="Gene3D" id="3.60.15.10">
    <property type="entry name" value="Ribonuclease Z/Hydroxyacylglutathione hydrolase-like"/>
    <property type="match status" value="1"/>
</dbReference>
<dbReference type="InterPro" id="IPR055132">
    <property type="entry name" value="RNase_J_b_CASP"/>
</dbReference>
<accession>A0A2K9E6U5</accession>
<feature type="binding site" evidence="13">
    <location>
        <position position="75"/>
    </location>
    <ligand>
        <name>Zn(2+)</name>
        <dbReference type="ChEBI" id="CHEBI:29105"/>
        <label>1</label>
        <note>catalytic</note>
    </ligand>
</feature>
<evidence type="ECO:0000256" key="5">
    <source>
        <dbReference type="ARBA" id="ARBA00022759"/>
    </source>
</evidence>
<evidence type="ECO:0000256" key="9">
    <source>
        <dbReference type="ARBA" id="ARBA00022884"/>
    </source>
</evidence>
<keyword evidence="9 10" id="KW-0694">RNA-binding</keyword>
<evidence type="ECO:0000256" key="8">
    <source>
        <dbReference type="ARBA" id="ARBA00022839"/>
    </source>
</evidence>
<evidence type="ECO:0000256" key="7">
    <source>
        <dbReference type="ARBA" id="ARBA00022833"/>
    </source>
</evidence>
<dbReference type="HAMAP" id="MF_01491">
    <property type="entry name" value="RNase_J_bact"/>
    <property type="match status" value="1"/>
</dbReference>
<feature type="binding site" evidence="13">
    <location>
        <position position="141"/>
    </location>
    <ligand>
        <name>Zn(2+)</name>
        <dbReference type="ChEBI" id="CHEBI:29105"/>
        <label>1</label>
        <note>catalytic</note>
    </ligand>
</feature>
<dbReference type="Gene3D" id="3.10.20.580">
    <property type="match status" value="1"/>
</dbReference>
<feature type="binding site" evidence="12">
    <location>
        <begin position="232"/>
        <end position="234"/>
    </location>
    <ligand>
        <name>substrate</name>
    </ligand>
</feature>
<dbReference type="Gene3D" id="3.40.50.10710">
    <property type="entry name" value="Metallo-hydrolase/oxidoreductase"/>
    <property type="match status" value="1"/>
</dbReference>
<keyword evidence="6 10" id="KW-0378">Hydrolase</keyword>
<dbReference type="Proteomes" id="UP000239720">
    <property type="component" value="Unassembled WGS sequence"/>
</dbReference>
<keyword evidence="13" id="KW-0106">Calcium</keyword>
<dbReference type="GO" id="GO:0005737">
    <property type="term" value="C:cytoplasm"/>
    <property type="evidence" value="ECO:0007669"/>
    <property type="project" value="UniProtKB-SubCell"/>
</dbReference>
<dbReference type="NCBIfam" id="TIGR00649">
    <property type="entry name" value="MG423"/>
    <property type="match status" value="1"/>
</dbReference>
<keyword evidence="8 10" id="KW-0269">Exonuclease</keyword>
<organism evidence="15 17">
    <name type="scientific">Acetivibrio saccincola</name>
    <dbReference type="NCBI Taxonomy" id="1677857"/>
    <lineage>
        <taxon>Bacteria</taxon>
        <taxon>Bacillati</taxon>
        <taxon>Bacillota</taxon>
        <taxon>Clostridia</taxon>
        <taxon>Eubacteriales</taxon>
        <taxon>Oscillospiraceae</taxon>
        <taxon>Acetivibrio</taxon>
    </lineage>
</organism>
<feature type="binding site" evidence="13">
    <location>
        <position position="163"/>
    </location>
    <ligand>
        <name>Zn(2+)</name>
        <dbReference type="ChEBI" id="CHEBI:29105"/>
        <label>1</label>
        <note>catalytic</note>
    </ligand>
</feature>
<keyword evidence="2 10" id="KW-0963">Cytoplasm</keyword>
<dbReference type="Pfam" id="PF22505">
    <property type="entry name" value="RNase_J_b_CASP"/>
    <property type="match status" value="1"/>
</dbReference>
<evidence type="ECO:0000256" key="11">
    <source>
        <dbReference type="PIRSR" id="PIRSR004803-1"/>
    </source>
</evidence>
<evidence type="ECO:0000256" key="1">
    <source>
        <dbReference type="ARBA" id="ARBA00004496"/>
    </source>
</evidence>
<dbReference type="EMBL" id="NEMB01000003">
    <property type="protein sequence ID" value="PQQ68009.1"/>
    <property type="molecule type" value="Genomic_DNA"/>
</dbReference>
<evidence type="ECO:0000313" key="18">
    <source>
        <dbReference type="Proteomes" id="UP000239720"/>
    </source>
</evidence>
<evidence type="ECO:0000256" key="4">
    <source>
        <dbReference type="ARBA" id="ARBA00022723"/>
    </source>
</evidence>
<dbReference type="GO" id="GO:0006364">
    <property type="term" value="P:rRNA processing"/>
    <property type="evidence" value="ECO:0007669"/>
    <property type="project" value="UniProtKB-UniRule"/>
</dbReference>
<feature type="binding site" evidence="13">
    <location>
        <position position="443"/>
    </location>
    <ligand>
        <name>Ca(2+)</name>
        <dbReference type="ChEBI" id="CHEBI:29108"/>
    </ligand>
</feature>
<feature type="binding site" evidence="13">
    <location>
        <position position="77"/>
    </location>
    <ligand>
        <name>Zn(2+)</name>
        <dbReference type="ChEBI" id="CHEBI:29105"/>
        <label>1</label>
        <note>catalytic</note>
    </ligand>
</feature>
<dbReference type="Pfam" id="PF17770">
    <property type="entry name" value="RNase_J_C"/>
    <property type="match status" value="1"/>
</dbReference>
<reference evidence="16 18" key="2">
    <citation type="journal article" date="2018" name="Syst. Appl. Microbiol.">
        <title>Characterization and high-quality draft genome sequence of Herbivorax saccincola A7, an anaerobic, alkaliphilic, thermophilic, cellulolytic, and xylanolytic bacterium.</title>
        <authorList>
            <person name="Aikawa S."/>
            <person name="Baramee S."/>
            <person name="Sermsathanaswadi J."/>
            <person name="Thianheng P."/>
            <person name="Tachaapaikoon C."/>
            <person name="Shikata A."/>
            <person name="Waeonukul R."/>
            <person name="Pason P."/>
            <person name="Ratanakhanokchai K."/>
            <person name="Kosugi A."/>
        </authorList>
    </citation>
    <scope>NUCLEOTIDE SEQUENCE [LARGE SCALE GENOMIC DNA]</scope>
    <source>
        <strain evidence="16 18">A7</strain>
    </source>
</reference>
<keyword evidence="17" id="KW-1185">Reference proteome</keyword>
<comment type="function">
    <text evidence="10">An RNase that has 5'-3' exonuclease and possibly endonuclease activity. Involved in maturation of rRNA and in some organisms also mRNA maturation and/or decay.</text>
</comment>
<evidence type="ECO:0000256" key="10">
    <source>
        <dbReference type="HAMAP-Rule" id="MF_01491"/>
    </source>
</evidence>
<comment type="cofactor">
    <cofactor evidence="13">
        <name>Ca(2+)</name>
        <dbReference type="ChEBI" id="CHEBI:29108"/>
    </cofactor>
    <text evidence="13">Binds 1 Ca(2+) cation per subunit. Seen in 1 crystal structure, it is not clear if it is physiologically important.</text>
</comment>
<feature type="binding site" evidence="13">
    <location>
        <position position="73"/>
    </location>
    <ligand>
        <name>Zn(2+)</name>
        <dbReference type="ChEBI" id="CHEBI:29105"/>
        <label>1</label>
        <note>catalytic</note>
    </ligand>
</feature>
<dbReference type="FunFam" id="3.10.20.580:FF:000001">
    <property type="entry name" value="Ribonuclease J"/>
    <property type="match status" value="1"/>
</dbReference>